<sequence>MIIVLILLFLGLLALAVPVAHVLVIASGGALLWGGQVPLMLLAQQMVGETQSFPMLALPFFILAGSLMMSGRLGEALIGFATELVQRFRGGLGSVSVVGSCVFGGVSGSAVADATALGGMLIPWQKRQGYPGGFTAANNAASASIAILIPPSIPFILYSLVSGVSVAHLFVAGVLPGLILTTGFVTVCNLSARLRGFPHNDQAFDWPKCRRLFVSALPALVMPILILVLLRFGFATPTEVSAIAVFYALAVGVFVYSDMTVGRFINALIAAGVATGVVMLVIMGSSAVGWLMTFAQVPQRFAAWSLETLQEPWLIILAMNFIMLVAGMFIDLPAAILLLGPIFVPLANAIGLDLTQLGLIMVLNLAVGLYTPPVGTTLFISASIARVSIIAASRELWPFYLVAISSVIAFSYLPFLTL</sequence>
<keyword evidence="7" id="KW-0813">Transport</keyword>
<keyword evidence="9" id="KW-0614">Plasmid</keyword>
<feature type="transmembrane region" description="Helical" evidence="7">
    <location>
        <begin position="167"/>
        <end position="192"/>
    </location>
</feature>
<dbReference type="RefSeq" id="WP_099559179.1">
    <property type="nucleotide sequence ID" value="NZ_LT960615.1"/>
</dbReference>
<feature type="transmembrane region" description="Helical" evidence="7">
    <location>
        <begin position="342"/>
        <end position="363"/>
    </location>
</feature>
<comment type="subunit">
    <text evidence="7">The complex comprises the extracytoplasmic solute receptor protein and the two transmembrane proteins.</text>
</comment>
<evidence type="ECO:0000256" key="3">
    <source>
        <dbReference type="ARBA" id="ARBA00022519"/>
    </source>
</evidence>
<dbReference type="EMBL" id="LT960615">
    <property type="protein sequence ID" value="SON58457.1"/>
    <property type="molecule type" value="Genomic_DNA"/>
</dbReference>
<proteinExistence type="inferred from homology"/>
<evidence type="ECO:0000256" key="2">
    <source>
        <dbReference type="ARBA" id="ARBA00022475"/>
    </source>
</evidence>
<name>A0A2C9DDT1_9HYPH</name>
<reference evidence="10" key="1">
    <citation type="submission" date="2017-09" db="EMBL/GenBank/DDBJ databases">
        <title>Genome sequence of Nannocystis excedens DSM 71.</title>
        <authorList>
            <person name="Blom J."/>
        </authorList>
    </citation>
    <scope>NUCLEOTIDE SEQUENCE [LARGE SCALE GENOMIC DNA]</scope>
    <source>
        <strain evidence="10">type strain: E19</strain>
        <plasmid evidence="10">hdiap1</plasmid>
    </source>
</reference>
<evidence type="ECO:0000313" key="9">
    <source>
        <dbReference type="EMBL" id="SON58457.1"/>
    </source>
</evidence>
<feature type="transmembrane region" description="Helical" evidence="7">
    <location>
        <begin position="55"/>
        <end position="74"/>
    </location>
</feature>
<comment type="function">
    <text evidence="7">Part of the tripartite ATP-independent periplasmic (TRAP) transport system.</text>
</comment>
<feature type="transmembrane region" description="Helical" evidence="7">
    <location>
        <begin position="264"/>
        <end position="292"/>
    </location>
</feature>
<feature type="transmembrane region" description="Helical" evidence="7">
    <location>
        <begin position="240"/>
        <end position="257"/>
    </location>
</feature>
<feature type="transmembrane region" description="Helical" evidence="7">
    <location>
        <begin position="369"/>
        <end position="389"/>
    </location>
</feature>
<dbReference type="GO" id="GO:0022857">
    <property type="term" value="F:transmembrane transporter activity"/>
    <property type="evidence" value="ECO:0007669"/>
    <property type="project" value="UniProtKB-UniRule"/>
</dbReference>
<evidence type="ECO:0000259" key="8">
    <source>
        <dbReference type="Pfam" id="PF06808"/>
    </source>
</evidence>
<dbReference type="KEGG" id="hdi:HDIA_P0048"/>
<dbReference type="InterPro" id="IPR004681">
    <property type="entry name" value="TRAP_DctM"/>
</dbReference>
<keyword evidence="3 7" id="KW-0997">Cell inner membrane</keyword>
<dbReference type="Pfam" id="PF06808">
    <property type="entry name" value="DctM"/>
    <property type="match status" value="1"/>
</dbReference>
<organism evidence="9 10">
    <name type="scientific">Hartmannibacter diazotrophicus</name>
    <dbReference type="NCBI Taxonomy" id="1482074"/>
    <lineage>
        <taxon>Bacteria</taxon>
        <taxon>Pseudomonadati</taxon>
        <taxon>Pseudomonadota</taxon>
        <taxon>Alphaproteobacteria</taxon>
        <taxon>Hyphomicrobiales</taxon>
        <taxon>Pleomorphomonadaceae</taxon>
        <taxon>Hartmannibacter</taxon>
    </lineage>
</organism>
<comment type="subcellular location">
    <subcellularLocation>
        <location evidence="1 7">Cell inner membrane</location>
        <topology evidence="1 7">Multi-pass membrane protein</topology>
    </subcellularLocation>
</comment>
<dbReference type="NCBIfam" id="TIGR00786">
    <property type="entry name" value="dctM"/>
    <property type="match status" value="1"/>
</dbReference>
<comment type="caution">
    <text evidence="7">Lacks conserved residue(s) required for the propagation of feature annotation.</text>
</comment>
<feature type="domain" description="TRAP C4-dicarboxylate transport system permease DctM subunit" evidence="8">
    <location>
        <begin position="7"/>
        <end position="414"/>
    </location>
</feature>
<evidence type="ECO:0000256" key="6">
    <source>
        <dbReference type="ARBA" id="ARBA00023136"/>
    </source>
</evidence>
<dbReference type="GO" id="GO:0005886">
    <property type="term" value="C:plasma membrane"/>
    <property type="evidence" value="ECO:0007669"/>
    <property type="project" value="UniProtKB-SubCell"/>
</dbReference>
<keyword evidence="10" id="KW-1185">Reference proteome</keyword>
<keyword evidence="6 7" id="KW-0472">Membrane</keyword>
<feature type="transmembrane region" description="Helical" evidence="7">
    <location>
        <begin position="94"/>
        <end position="122"/>
    </location>
</feature>
<comment type="similarity">
    <text evidence="7">Belongs to the TRAP transporter large permease family.</text>
</comment>
<keyword evidence="4 7" id="KW-0812">Transmembrane</keyword>
<protein>
    <recommendedName>
        <fullName evidence="7">TRAP transporter large permease protein</fullName>
    </recommendedName>
</protein>
<feature type="transmembrane region" description="Helical" evidence="7">
    <location>
        <begin position="312"/>
        <end position="330"/>
    </location>
</feature>
<evidence type="ECO:0000256" key="4">
    <source>
        <dbReference type="ARBA" id="ARBA00022692"/>
    </source>
</evidence>
<geneLocation type="plasmid" evidence="10">
    <name>hdiap1</name>
</geneLocation>
<evidence type="ECO:0000256" key="5">
    <source>
        <dbReference type="ARBA" id="ARBA00022989"/>
    </source>
</evidence>
<feature type="transmembrane region" description="Helical" evidence="7">
    <location>
        <begin position="212"/>
        <end position="234"/>
    </location>
</feature>
<evidence type="ECO:0000256" key="7">
    <source>
        <dbReference type="RuleBase" id="RU369079"/>
    </source>
</evidence>
<gene>
    <name evidence="9" type="primary">siaT_16</name>
    <name evidence="9" type="ORF">HDIA_P0048</name>
</gene>
<evidence type="ECO:0000256" key="1">
    <source>
        <dbReference type="ARBA" id="ARBA00004429"/>
    </source>
</evidence>
<dbReference type="Proteomes" id="UP000223606">
    <property type="component" value="Plasmid HDIAp1"/>
</dbReference>
<dbReference type="PANTHER" id="PTHR33362">
    <property type="entry name" value="SIALIC ACID TRAP TRANSPORTER PERMEASE PROTEIN SIAT-RELATED"/>
    <property type="match status" value="1"/>
</dbReference>
<dbReference type="PIRSF" id="PIRSF006066">
    <property type="entry name" value="HI0050"/>
    <property type="match status" value="1"/>
</dbReference>
<dbReference type="OrthoDB" id="7374726at2"/>
<dbReference type="InterPro" id="IPR010656">
    <property type="entry name" value="DctM"/>
</dbReference>
<keyword evidence="2" id="KW-1003">Cell membrane</keyword>
<keyword evidence="5 7" id="KW-1133">Transmembrane helix</keyword>
<evidence type="ECO:0000313" key="10">
    <source>
        <dbReference type="Proteomes" id="UP000223606"/>
    </source>
</evidence>
<accession>A0A2C9DDT1</accession>
<feature type="transmembrane region" description="Helical" evidence="7">
    <location>
        <begin position="396"/>
        <end position="415"/>
    </location>
</feature>
<dbReference type="AlphaFoldDB" id="A0A2C9DDT1"/>
<dbReference type="PANTHER" id="PTHR33362:SF2">
    <property type="entry name" value="TRAP TRANSPORTER LARGE PERMEASE PROTEIN"/>
    <property type="match status" value="1"/>
</dbReference>